<gene>
    <name evidence="2" type="ORF">H9726_07650</name>
</gene>
<dbReference type="Gene3D" id="3.10.350.10">
    <property type="entry name" value="LysM domain"/>
    <property type="match status" value="1"/>
</dbReference>
<sequence>MCRLSDCEENPFGLYEVRAGDTVRSVCAEHALTPALLIAANGLSAFPPAGSFLVLPHAEGKVYTVQPGESAASVCEKFGMTEEEFFRMNGCRGVYPAQRVFVRMA</sequence>
<dbReference type="AlphaFoldDB" id="A0A9D2IJ05"/>
<accession>A0A9D2IJ05</accession>
<reference evidence="2" key="2">
    <citation type="submission" date="2021-04" db="EMBL/GenBank/DDBJ databases">
        <authorList>
            <person name="Gilroy R."/>
        </authorList>
    </citation>
    <scope>NUCLEOTIDE SEQUENCE</scope>
    <source>
        <strain evidence="2">CHK192-19661</strain>
    </source>
</reference>
<dbReference type="PROSITE" id="PS51782">
    <property type="entry name" value="LYSM"/>
    <property type="match status" value="1"/>
</dbReference>
<dbReference type="Proteomes" id="UP000824025">
    <property type="component" value="Unassembled WGS sequence"/>
</dbReference>
<dbReference type="EMBL" id="DXCF01000038">
    <property type="protein sequence ID" value="HIZ10346.1"/>
    <property type="molecule type" value="Genomic_DNA"/>
</dbReference>
<feature type="domain" description="LysM" evidence="1">
    <location>
        <begin position="61"/>
        <end position="105"/>
    </location>
</feature>
<dbReference type="InterPro" id="IPR018392">
    <property type="entry name" value="LysM"/>
</dbReference>
<dbReference type="CDD" id="cd00118">
    <property type="entry name" value="LysM"/>
    <property type="match status" value="2"/>
</dbReference>
<dbReference type="SUPFAM" id="SSF54106">
    <property type="entry name" value="LysM domain"/>
    <property type="match status" value="1"/>
</dbReference>
<name>A0A9D2IJ05_9FIRM</name>
<proteinExistence type="predicted"/>
<dbReference type="Pfam" id="PF01476">
    <property type="entry name" value="LysM"/>
    <property type="match status" value="2"/>
</dbReference>
<comment type="caution">
    <text evidence="2">The sequence shown here is derived from an EMBL/GenBank/DDBJ whole genome shotgun (WGS) entry which is preliminary data.</text>
</comment>
<evidence type="ECO:0000259" key="1">
    <source>
        <dbReference type="PROSITE" id="PS51782"/>
    </source>
</evidence>
<evidence type="ECO:0000313" key="2">
    <source>
        <dbReference type="EMBL" id="HIZ10346.1"/>
    </source>
</evidence>
<evidence type="ECO:0000313" key="3">
    <source>
        <dbReference type="Proteomes" id="UP000824025"/>
    </source>
</evidence>
<protein>
    <submittedName>
        <fullName evidence="2">LysM peptidoglycan-binding domain-containing protein</fullName>
    </submittedName>
</protein>
<dbReference type="InterPro" id="IPR036779">
    <property type="entry name" value="LysM_dom_sf"/>
</dbReference>
<organism evidence="2 3">
    <name type="scientific">Candidatus Borkfalkia avicola</name>
    <dbReference type="NCBI Taxonomy" id="2838503"/>
    <lineage>
        <taxon>Bacteria</taxon>
        <taxon>Bacillati</taxon>
        <taxon>Bacillota</taxon>
        <taxon>Clostridia</taxon>
        <taxon>Christensenellales</taxon>
        <taxon>Christensenellaceae</taxon>
        <taxon>Candidatus Borkfalkia</taxon>
    </lineage>
</organism>
<dbReference type="SMART" id="SM00257">
    <property type="entry name" value="LysM"/>
    <property type="match status" value="2"/>
</dbReference>
<reference evidence="2" key="1">
    <citation type="journal article" date="2021" name="PeerJ">
        <title>Extensive microbial diversity within the chicken gut microbiome revealed by metagenomics and culture.</title>
        <authorList>
            <person name="Gilroy R."/>
            <person name="Ravi A."/>
            <person name="Getino M."/>
            <person name="Pursley I."/>
            <person name="Horton D.L."/>
            <person name="Alikhan N.F."/>
            <person name="Baker D."/>
            <person name="Gharbi K."/>
            <person name="Hall N."/>
            <person name="Watson M."/>
            <person name="Adriaenssens E.M."/>
            <person name="Foster-Nyarko E."/>
            <person name="Jarju S."/>
            <person name="Secka A."/>
            <person name="Antonio M."/>
            <person name="Oren A."/>
            <person name="Chaudhuri R.R."/>
            <person name="La Ragione R."/>
            <person name="Hildebrand F."/>
            <person name="Pallen M.J."/>
        </authorList>
    </citation>
    <scope>NUCLEOTIDE SEQUENCE</scope>
    <source>
        <strain evidence="2">CHK192-19661</strain>
    </source>
</reference>